<dbReference type="EMBL" id="JAJSOW010000105">
    <property type="protein sequence ID" value="KAI9166114.1"/>
    <property type="molecule type" value="Genomic_DNA"/>
</dbReference>
<reference evidence="1" key="1">
    <citation type="journal article" date="2022" name="Plant J.">
        <title>Strategies of tolerance reflected in two North American maple genomes.</title>
        <authorList>
            <person name="McEvoy S.L."/>
            <person name="Sezen U.U."/>
            <person name="Trouern-Trend A."/>
            <person name="McMahon S.M."/>
            <person name="Schaberg P.G."/>
            <person name="Yang J."/>
            <person name="Wegrzyn J.L."/>
            <person name="Swenson N.G."/>
        </authorList>
    </citation>
    <scope>NUCLEOTIDE SEQUENCE</scope>
    <source>
        <strain evidence="1">91603</strain>
    </source>
</reference>
<evidence type="ECO:0008006" key="3">
    <source>
        <dbReference type="Google" id="ProtNLM"/>
    </source>
</evidence>
<organism evidence="1 2">
    <name type="scientific">Acer negundo</name>
    <name type="common">Box elder</name>
    <dbReference type="NCBI Taxonomy" id="4023"/>
    <lineage>
        <taxon>Eukaryota</taxon>
        <taxon>Viridiplantae</taxon>
        <taxon>Streptophyta</taxon>
        <taxon>Embryophyta</taxon>
        <taxon>Tracheophyta</taxon>
        <taxon>Spermatophyta</taxon>
        <taxon>Magnoliopsida</taxon>
        <taxon>eudicotyledons</taxon>
        <taxon>Gunneridae</taxon>
        <taxon>Pentapetalae</taxon>
        <taxon>rosids</taxon>
        <taxon>malvids</taxon>
        <taxon>Sapindales</taxon>
        <taxon>Sapindaceae</taxon>
        <taxon>Hippocastanoideae</taxon>
        <taxon>Acereae</taxon>
        <taxon>Acer</taxon>
    </lineage>
</organism>
<gene>
    <name evidence="1" type="ORF">LWI28_026515</name>
</gene>
<dbReference type="Proteomes" id="UP001064489">
    <property type="component" value="Chromosome 10"/>
</dbReference>
<name>A0AAD5NMC2_ACENE</name>
<reference evidence="1" key="2">
    <citation type="submission" date="2023-02" db="EMBL/GenBank/DDBJ databases">
        <authorList>
            <person name="Swenson N.G."/>
            <person name="Wegrzyn J.L."/>
            <person name="Mcevoy S.L."/>
        </authorList>
    </citation>
    <scope>NUCLEOTIDE SEQUENCE</scope>
    <source>
        <strain evidence="1">91603</strain>
        <tissue evidence="1">Leaf</tissue>
    </source>
</reference>
<evidence type="ECO:0000313" key="1">
    <source>
        <dbReference type="EMBL" id="KAI9166114.1"/>
    </source>
</evidence>
<keyword evidence="2" id="KW-1185">Reference proteome</keyword>
<accession>A0AAD5NMC2</accession>
<dbReference type="AlphaFoldDB" id="A0AAD5NMC2"/>
<protein>
    <recommendedName>
        <fullName evidence="3">CCHC-type domain-containing protein</fullName>
    </recommendedName>
</protein>
<proteinExistence type="predicted"/>
<sequence>MAPTFGFHYSNCGEQGHWFADCKKGPQKRLFVESDEIMQEQDNDFESKPIYDNTEKKANARKYCNRLISSEGKRR</sequence>
<comment type="caution">
    <text evidence="1">The sequence shown here is derived from an EMBL/GenBank/DDBJ whole genome shotgun (WGS) entry which is preliminary data.</text>
</comment>
<evidence type="ECO:0000313" key="2">
    <source>
        <dbReference type="Proteomes" id="UP001064489"/>
    </source>
</evidence>